<dbReference type="SMART" id="SM00421">
    <property type="entry name" value="HTH_LUXR"/>
    <property type="match status" value="1"/>
</dbReference>
<dbReference type="SUPFAM" id="SSF46894">
    <property type="entry name" value="C-terminal effector domain of the bipartite response regulators"/>
    <property type="match status" value="1"/>
</dbReference>
<evidence type="ECO:0000313" key="2">
    <source>
        <dbReference type="EMBL" id="BAB54568.1"/>
    </source>
</evidence>
<dbReference type="Proteomes" id="UP000000552">
    <property type="component" value="Plasmid pMLa"/>
</dbReference>
<dbReference type="EMBL" id="BA000013">
    <property type="protein sequence ID" value="BAB54568.1"/>
    <property type="molecule type" value="Genomic_DNA"/>
</dbReference>
<dbReference type="GO" id="GO:0006355">
    <property type="term" value="P:regulation of DNA-templated transcription"/>
    <property type="evidence" value="ECO:0007669"/>
    <property type="project" value="InterPro"/>
</dbReference>
<dbReference type="KEGG" id="mlo:mlr9176"/>
<geneLocation type="plasmid" evidence="2 3">
    <name>pMLa</name>
</geneLocation>
<dbReference type="InterPro" id="IPR000792">
    <property type="entry name" value="Tscrpt_reg_LuxR_C"/>
</dbReference>
<proteinExistence type="predicted"/>
<dbReference type="AlphaFoldDB" id="Q981Z1"/>
<dbReference type="Gene3D" id="1.10.10.10">
    <property type="entry name" value="Winged helix-like DNA-binding domain superfamily/Winged helix DNA-binding domain"/>
    <property type="match status" value="1"/>
</dbReference>
<name>Q981Z1_RHILO</name>
<organism evidence="2 3">
    <name type="scientific">Mesorhizobium japonicum (strain LMG 29417 / CECT 9101 / MAFF 303099)</name>
    <name type="common">Mesorhizobium loti (strain MAFF 303099)</name>
    <dbReference type="NCBI Taxonomy" id="266835"/>
    <lineage>
        <taxon>Bacteria</taxon>
        <taxon>Pseudomonadati</taxon>
        <taxon>Pseudomonadota</taxon>
        <taxon>Alphaproteobacteria</taxon>
        <taxon>Hyphomicrobiales</taxon>
        <taxon>Phyllobacteriaceae</taxon>
        <taxon>Mesorhizobium</taxon>
    </lineage>
</organism>
<dbReference type="InterPro" id="IPR016032">
    <property type="entry name" value="Sig_transdc_resp-reg_C-effctor"/>
</dbReference>
<dbReference type="GO" id="GO:0003677">
    <property type="term" value="F:DNA binding"/>
    <property type="evidence" value="ECO:0007669"/>
    <property type="project" value="InterPro"/>
</dbReference>
<sequence length="386" mass="43189">MIREREMLHDEQNEAIIDRLYEAATIPEKWGGRGVLETLAHLCGCTDGAIMSVRDHTLAGWTANENAFPKLVVYLRDNWLAKNPYVQSAERLRRFSQPRFVLDTEVMSAREMEESHYYQNFMRPYGMYWHAGTNIMSPNGDTVKFSIHRSFDAGPLDPSLVDRLTWLRPHIARACTLTARLRFAQLHAAVEVLNSVGLPAAALRDGRLVLANSLFEKLVPDVAKDRRSRLTFQQASADKRWASILDKPAAFRNGTFPIASTEEHPMFIVHVLPVAGAGRDIFPVADSLMIFASSQTSQKIAPEILLSLFDFTPAEISITNSILSGASLEEIARARRVSIDTVRVQLKAIFAKTGTHRQTELVKLLGGVASASNIIDRVPSDERRSH</sequence>
<evidence type="ECO:0000259" key="1">
    <source>
        <dbReference type="SMART" id="SM00421"/>
    </source>
</evidence>
<feature type="domain" description="HTH luxR-type" evidence="1">
    <location>
        <begin position="308"/>
        <end position="365"/>
    </location>
</feature>
<dbReference type="InterPro" id="IPR036388">
    <property type="entry name" value="WH-like_DNA-bd_sf"/>
</dbReference>
<reference evidence="2 3" key="1">
    <citation type="journal article" date="2000" name="DNA Res.">
        <title>Complete genome structure of the nitrogen-fixing symbiotic bacterium Mesorhizobium loti.</title>
        <authorList>
            <person name="Kaneko T."/>
            <person name="Nakamura Y."/>
            <person name="Sato S."/>
            <person name="Asamizu E."/>
            <person name="Kato T."/>
            <person name="Sasamoto S."/>
            <person name="Watanabe A."/>
            <person name="Idesawa K."/>
            <person name="Ishikawa A."/>
            <person name="Kawashima K."/>
            <person name="Kimura T."/>
            <person name="Kishida Y."/>
            <person name="Kiyokawa C."/>
            <person name="Kohara M."/>
            <person name="Matsumoto M."/>
            <person name="Matsuno A."/>
            <person name="Mochizuki Y."/>
            <person name="Nakayama S."/>
            <person name="Nakazaki N."/>
            <person name="Shimpo S."/>
            <person name="Sugimoto M."/>
            <person name="Takeuchi C."/>
            <person name="Yamada M."/>
            <person name="Tabata S."/>
        </authorList>
    </citation>
    <scope>NUCLEOTIDE SEQUENCE [LARGE SCALE GENOMIC DNA]</scope>
    <source>
        <strain evidence="3">LMG 29417 / CECT 9101 / MAFF 303099</strain>
        <plasmid evidence="2 3">pMLa</plasmid>
    </source>
</reference>
<protein>
    <submittedName>
        <fullName evidence="2">Mlr9176 protein</fullName>
    </submittedName>
</protein>
<evidence type="ECO:0000313" key="3">
    <source>
        <dbReference type="Proteomes" id="UP000000552"/>
    </source>
</evidence>
<keyword evidence="2" id="KW-0614">Plasmid</keyword>
<gene>
    <name evidence="2" type="ordered locus">mlr9176</name>
</gene>
<accession>Q981Z1</accession>
<dbReference type="HOGENOM" id="CLU_037939_1_0_5"/>